<dbReference type="Proteomes" id="UP001487740">
    <property type="component" value="Unassembled WGS sequence"/>
</dbReference>
<protein>
    <submittedName>
        <fullName evidence="1">Uncharacterized protein</fullName>
    </submittedName>
</protein>
<sequence>MIVGSRTARTVSINDCTWPSTRLQRYHGHHKKAAQLCSSIYHEIKSVERLASGSSRKQESVMRLQELITKVDLAQTASRN</sequence>
<reference evidence="1 2" key="1">
    <citation type="submission" date="2023-03" db="EMBL/GenBank/DDBJ databases">
        <title>High-quality genome of Scylla paramamosain provides insights in environmental adaptation.</title>
        <authorList>
            <person name="Zhang L."/>
        </authorList>
    </citation>
    <scope>NUCLEOTIDE SEQUENCE [LARGE SCALE GENOMIC DNA]</scope>
    <source>
        <strain evidence="1">LZ_2023a</strain>
        <tissue evidence="1">Muscle</tissue>
    </source>
</reference>
<proteinExistence type="predicted"/>
<evidence type="ECO:0000313" key="1">
    <source>
        <dbReference type="EMBL" id="KAK8399731.1"/>
    </source>
</evidence>
<dbReference type="EMBL" id="JARAKH010000011">
    <property type="protein sequence ID" value="KAK8399731.1"/>
    <property type="molecule type" value="Genomic_DNA"/>
</dbReference>
<keyword evidence="2" id="KW-1185">Reference proteome</keyword>
<name>A0AAW0UJV0_SCYPA</name>
<comment type="caution">
    <text evidence="1">The sequence shown here is derived from an EMBL/GenBank/DDBJ whole genome shotgun (WGS) entry which is preliminary data.</text>
</comment>
<evidence type="ECO:0000313" key="2">
    <source>
        <dbReference type="Proteomes" id="UP001487740"/>
    </source>
</evidence>
<dbReference type="AlphaFoldDB" id="A0AAW0UJV0"/>
<organism evidence="1 2">
    <name type="scientific">Scylla paramamosain</name>
    <name type="common">Mud crab</name>
    <dbReference type="NCBI Taxonomy" id="85552"/>
    <lineage>
        <taxon>Eukaryota</taxon>
        <taxon>Metazoa</taxon>
        <taxon>Ecdysozoa</taxon>
        <taxon>Arthropoda</taxon>
        <taxon>Crustacea</taxon>
        <taxon>Multicrustacea</taxon>
        <taxon>Malacostraca</taxon>
        <taxon>Eumalacostraca</taxon>
        <taxon>Eucarida</taxon>
        <taxon>Decapoda</taxon>
        <taxon>Pleocyemata</taxon>
        <taxon>Brachyura</taxon>
        <taxon>Eubrachyura</taxon>
        <taxon>Portunoidea</taxon>
        <taxon>Portunidae</taxon>
        <taxon>Portuninae</taxon>
        <taxon>Scylla</taxon>
    </lineage>
</organism>
<gene>
    <name evidence="1" type="ORF">O3P69_003625</name>
</gene>
<accession>A0AAW0UJV0</accession>